<sequence>MNITELSSDVVVIGGGSAGTMAAIKAHAAGAKVLAITKGPWPSGNSTKALSGFAAAFGHQDPRDNPDVHFGDVVRNGVGLCNQVLVRKWVDAICELTEEMRSWGLDLIRVEDKYHQIPWQGHSHPRMVHHHRVTGKYLMRCLGEQAEAMGIEALPHTIVGGILKDGDKVRGVWAVDYRSGAAYLVRCKAVILATGGYGALYPVGDNVAGATGEGYALAYEAGASLTGMEFGHFLATPIHPAKMQVKFVVIGFINGLINEGNARLYNGKGERFMYRLYPEQGEKGHLSEVLCRHISEEILLGNGGPHGGIYFDASDVPAALRQDERYARMFELAERAGLDLRSQPIEIVTYPHDLVGGVRIDEFGRTDVPGLYAAGEVAGGSHGASRFGGSALSDCLVFGAASGLHAAGYARGEPEPLLREDDAAALRARFEQWQRGDGCEPRQLLDELSMLAFRHLNMAKTPQGLEHVRNEVARVRAEALPRLRIDLSAAGWPQQIRQALEAEGQAGLCDLIARAAQERKESRGGYFGGHYRTDYPDQDDANWTVNVVLRKCGGGMGVTLERPPEIEGLSEQILAVMQAKSTAPTDFAESE</sequence>
<dbReference type="Pfam" id="PF02910">
    <property type="entry name" value="Succ_DH_flav_C"/>
    <property type="match status" value="1"/>
</dbReference>
<dbReference type="InterPro" id="IPR037099">
    <property type="entry name" value="Fum_R/Succ_DH_flav-like_C_sf"/>
</dbReference>
<dbReference type="SUPFAM" id="SSF56425">
    <property type="entry name" value="Succinate dehydrogenase/fumarate reductase flavoprotein, catalytic domain"/>
    <property type="match status" value="1"/>
</dbReference>
<proteinExistence type="predicted"/>
<organism evidence="6 7">
    <name type="scientific">Pigmentiphaga humi</name>
    <dbReference type="NCBI Taxonomy" id="2478468"/>
    <lineage>
        <taxon>Bacteria</taxon>
        <taxon>Pseudomonadati</taxon>
        <taxon>Pseudomonadota</taxon>
        <taxon>Betaproteobacteria</taxon>
        <taxon>Burkholderiales</taxon>
        <taxon>Alcaligenaceae</taxon>
        <taxon>Pigmentiphaga</taxon>
    </lineage>
</organism>
<name>A0A3P4B0Q2_9BURK</name>
<dbReference type="InterPro" id="IPR015939">
    <property type="entry name" value="Fum_Rdtase/Succ_DH_flav-like_C"/>
</dbReference>
<dbReference type="Pfam" id="PF00890">
    <property type="entry name" value="FAD_binding_2"/>
    <property type="match status" value="1"/>
</dbReference>
<comment type="cofactor">
    <cofactor evidence="1">
        <name>FAD</name>
        <dbReference type="ChEBI" id="CHEBI:57692"/>
    </cofactor>
</comment>
<dbReference type="PRINTS" id="PR00368">
    <property type="entry name" value="FADPNR"/>
</dbReference>
<keyword evidence="3 6" id="KW-0560">Oxidoreductase</keyword>
<dbReference type="InterPro" id="IPR003953">
    <property type="entry name" value="FAD-dep_OxRdtase_2_FAD-bd"/>
</dbReference>
<protein>
    <submittedName>
        <fullName evidence="6">L-aspartate oxidase</fullName>
        <ecNumber evidence="6">1.4.3.16</ecNumber>
    </submittedName>
</protein>
<dbReference type="AlphaFoldDB" id="A0A3P4B0Q2"/>
<evidence type="ECO:0000313" key="7">
    <source>
        <dbReference type="Proteomes" id="UP000277294"/>
    </source>
</evidence>
<dbReference type="PANTHER" id="PTHR11632">
    <property type="entry name" value="SUCCINATE DEHYDROGENASE 2 FLAVOPROTEIN SUBUNIT"/>
    <property type="match status" value="1"/>
</dbReference>
<dbReference type="InterPro" id="IPR027477">
    <property type="entry name" value="Succ_DH/fumarate_Rdtase_cat_sf"/>
</dbReference>
<keyword evidence="2" id="KW-0285">Flavoprotein</keyword>
<dbReference type="GO" id="GO:0008734">
    <property type="term" value="F:L-aspartate oxidase activity"/>
    <property type="evidence" value="ECO:0007669"/>
    <property type="project" value="UniProtKB-EC"/>
</dbReference>
<evidence type="ECO:0000256" key="1">
    <source>
        <dbReference type="ARBA" id="ARBA00001974"/>
    </source>
</evidence>
<feature type="domain" description="Fumarate reductase/succinate dehydrogenase flavoprotein-like C-terminal" evidence="5">
    <location>
        <begin position="447"/>
        <end position="549"/>
    </location>
</feature>
<dbReference type="PANTHER" id="PTHR11632:SF51">
    <property type="entry name" value="SUCCINATE DEHYDROGENASE [UBIQUINONE] FLAVOPROTEIN SUBUNIT, MITOCHONDRIAL"/>
    <property type="match status" value="1"/>
</dbReference>
<accession>A0A3P4B0Q2</accession>
<dbReference type="Gene3D" id="1.20.58.100">
    <property type="entry name" value="Fumarate reductase/succinate dehydrogenase flavoprotein-like, C-terminal domain"/>
    <property type="match status" value="1"/>
</dbReference>
<dbReference type="RefSeq" id="WP_124079142.1">
    <property type="nucleotide sequence ID" value="NZ_UWPJ01000015.1"/>
</dbReference>
<dbReference type="SUPFAM" id="SSF51905">
    <property type="entry name" value="FAD/NAD(P)-binding domain"/>
    <property type="match status" value="1"/>
</dbReference>
<reference evidence="6 7" key="1">
    <citation type="submission" date="2018-10" db="EMBL/GenBank/DDBJ databases">
        <authorList>
            <person name="Criscuolo A."/>
        </authorList>
    </citation>
    <scope>NUCLEOTIDE SEQUENCE [LARGE SCALE GENOMIC DNA]</scope>
    <source>
        <strain evidence="6">DnA1</strain>
    </source>
</reference>
<evidence type="ECO:0000256" key="2">
    <source>
        <dbReference type="ARBA" id="ARBA00022630"/>
    </source>
</evidence>
<dbReference type="Gene3D" id="3.50.50.60">
    <property type="entry name" value="FAD/NAD(P)-binding domain"/>
    <property type="match status" value="1"/>
</dbReference>
<dbReference type="EMBL" id="UWPJ01000015">
    <property type="protein sequence ID" value="VCU69622.1"/>
    <property type="molecule type" value="Genomic_DNA"/>
</dbReference>
<feature type="domain" description="FAD-dependent oxidoreductase 2 FAD-binding" evidence="4">
    <location>
        <begin position="9"/>
        <end position="392"/>
    </location>
</feature>
<dbReference type="PIRSF" id="PIRSF000171">
    <property type="entry name" value="SDHA_APRA_LASPO"/>
    <property type="match status" value="1"/>
</dbReference>
<dbReference type="Gene3D" id="3.90.700.10">
    <property type="entry name" value="Succinate dehydrogenase/fumarate reductase flavoprotein, catalytic domain"/>
    <property type="match status" value="1"/>
</dbReference>
<dbReference type="InterPro" id="IPR030664">
    <property type="entry name" value="SdhA/FrdA/AprA"/>
</dbReference>
<evidence type="ECO:0000313" key="6">
    <source>
        <dbReference type="EMBL" id="VCU69622.1"/>
    </source>
</evidence>
<evidence type="ECO:0000259" key="4">
    <source>
        <dbReference type="Pfam" id="PF00890"/>
    </source>
</evidence>
<dbReference type="EC" id="1.4.3.16" evidence="6"/>
<dbReference type="Proteomes" id="UP000277294">
    <property type="component" value="Unassembled WGS sequence"/>
</dbReference>
<dbReference type="PRINTS" id="PR00411">
    <property type="entry name" value="PNDRDTASEI"/>
</dbReference>
<dbReference type="OrthoDB" id="9806724at2"/>
<dbReference type="SUPFAM" id="SSF46977">
    <property type="entry name" value="Succinate dehydrogenase/fumarate reductase flavoprotein C-terminal domain"/>
    <property type="match status" value="1"/>
</dbReference>
<evidence type="ECO:0000256" key="3">
    <source>
        <dbReference type="ARBA" id="ARBA00023002"/>
    </source>
</evidence>
<dbReference type="InterPro" id="IPR036188">
    <property type="entry name" value="FAD/NAD-bd_sf"/>
</dbReference>
<keyword evidence="7" id="KW-1185">Reference proteome</keyword>
<evidence type="ECO:0000259" key="5">
    <source>
        <dbReference type="Pfam" id="PF02910"/>
    </source>
</evidence>
<gene>
    <name evidence="6" type="primary">nadB_2</name>
    <name evidence="6" type="ORF">PIGHUM_01685</name>
</gene>